<dbReference type="InterPro" id="IPR011335">
    <property type="entry name" value="Restrct_endonuc-II-like"/>
</dbReference>
<dbReference type="CDD" id="cd20736">
    <property type="entry name" value="PoNe_Nuclease"/>
    <property type="match status" value="1"/>
</dbReference>
<reference evidence="3 4" key="1">
    <citation type="submission" date="2018-06" db="EMBL/GenBank/DDBJ databases">
        <title>OYT1 Genome Sequencing.</title>
        <authorList>
            <person name="Kato S."/>
            <person name="Itoh T."/>
            <person name="Ohkuma M."/>
        </authorList>
    </citation>
    <scope>NUCLEOTIDE SEQUENCE [LARGE SCALE GENOMIC DNA]</scope>
    <source>
        <strain evidence="3 4">OYT1</strain>
    </source>
</reference>
<dbReference type="Gene3D" id="3.40.1350.10">
    <property type="match status" value="1"/>
</dbReference>
<dbReference type="GO" id="GO:0003676">
    <property type="term" value="F:nucleic acid binding"/>
    <property type="evidence" value="ECO:0007669"/>
    <property type="project" value="InterPro"/>
</dbReference>
<dbReference type="InterPro" id="IPR011856">
    <property type="entry name" value="tRNA_endonuc-like_dom_sf"/>
</dbReference>
<dbReference type="Pfam" id="PF02021">
    <property type="entry name" value="UPF0102"/>
    <property type="match status" value="1"/>
</dbReference>
<proteinExistence type="inferred from homology"/>
<accession>A0A2Z6GEZ0</accession>
<evidence type="ECO:0000256" key="2">
    <source>
        <dbReference type="HAMAP-Rule" id="MF_00048"/>
    </source>
</evidence>
<evidence type="ECO:0000313" key="3">
    <source>
        <dbReference type="EMBL" id="BBE52193.1"/>
    </source>
</evidence>
<dbReference type="PANTHER" id="PTHR34039:SF1">
    <property type="entry name" value="UPF0102 PROTEIN YRAN"/>
    <property type="match status" value="1"/>
</dbReference>
<comment type="similarity">
    <text evidence="1 2">Belongs to the UPF0102 family.</text>
</comment>
<evidence type="ECO:0000256" key="1">
    <source>
        <dbReference type="ARBA" id="ARBA00006738"/>
    </source>
</evidence>
<dbReference type="NCBIfam" id="NF009150">
    <property type="entry name" value="PRK12497.1-3"/>
    <property type="match status" value="1"/>
</dbReference>
<dbReference type="HAMAP" id="MF_00048">
    <property type="entry name" value="UPF0102"/>
    <property type="match status" value="1"/>
</dbReference>
<dbReference type="SUPFAM" id="SSF52980">
    <property type="entry name" value="Restriction endonuclease-like"/>
    <property type="match status" value="1"/>
</dbReference>
<dbReference type="PANTHER" id="PTHR34039">
    <property type="entry name" value="UPF0102 PROTEIN YRAN"/>
    <property type="match status" value="1"/>
</dbReference>
<dbReference type="EMBL" id="AP018738">
    <property type="protein sequence ID" value="BBE52193.1"/>
    <property type="molecule type" value="Genomic_DNA"/>
</dbReference>
<gene>
    <name evidence="3" type="ORF">OYT1_ch2686</name>
</gene>
<dbReference type="OrthoDB" id="9794876at2"/>
<organism evidence="3 4">
    <name type="scientific">Ferriphaselus amnicola</name>
    <dbReference type="NCBI Taxonomy" id="1188319"/>
    <lineage>
        <taxon>Bacteria</taxon>
        <taxon>Pseudomonadati</taxon>
        <taxon>Pseudomonadota</taxon>
        <taxon>Betaproteobacteria</taxon>
        <taxon>Nitrosomonadales</taxon>
        <taxon>Gallionellaceae</taxon>
        <taxon>Ferriphaselus</taxon>
    </lineage>
</organism>
<dbReference type="RefSeq" id="WP_062627334.1">
    <property type="nucleotide sequence ID" value="NZ_AP018738.1"/>
</dbReference>
<dbReference type="KEGG" id="fam:OYT1_ch2686"/>
<evidence type="ECO:0000313" key="4">
    <source>
        <dbReference type="Proteomes" id="UP000033070"/>
    </source>
</evidence>
<dbReference type="InterPro" id="IPR003509">
    <property type="entry name" value="UPF0102_YraN-like"/>
</dbReference>
<dbReference type="Proteomes" id="UP000033070">
    <property type="component" value="Chromosome"/>
</dbReference>
<dbReference type="STRING" id="1188319.OYT1_02238"/>
<name>A0A2Z6GEZ0_9PROT</name>
<dbReference type="NCBIfam" id="TIGR00252">
    <property type="entry name" value="YraN family protein"/>
    <property type="match status" value="1"/>
</dbReference>
<sequence length="114" mass="12954">MSNRGTQAEQLAAEFLVRQGLKLTVRNYRCRYGEIDLILQDGDTLVFTEVRLRSRSDFGGAAASIDSHKQRKLILAAQHYLTQLPRTPPCRFDAVLLQNTGESLEWIKNAFSAW</sequence>
<keyword evidence="4" id="KW-1185">Reference proteome</keyword>
<dbReference type="AlphaFoldDB" id="A0A2Z6GEZ0"/>
<protein>
    <recommendedName>
        <fullName evidence="2">UPF0102 protein OYT1_ch2686</fullName>
    </recommendedName>
</protein>